<organism evidence="2 3">
    <name type="scientific">Siminovitchia sediminis</name>
    <dbReference type="NCBI Taxonomy" id="1274353"/>
    <lineage>
        <taxon>Bacteria</taxon>
        <taxon>Bacillati</taxon>
        <taxon>Bacillota</taxon>
        <taxon>Bacilli</taxon>
        <taxon>Bacillales</taxon>
        <taxon>Bacillaceae</taxon>
        <taxon>Siminovitchia</taxon>
    </lineage>
</organism>
<reference evidence="3" key="1">
    <citation type="journal article" date="2019" name="Int. J. Syst. Evol. Microbiol.">
        <title>The Global Catalogue of Microorganisms (GCM) 10K type strain sequencing project: providing services to taxonomists for standard genome sequencing and annotation.</title>
        <authorList>
            <consortium name="The Broad Institute Genomics Platform"/>
            <consortium name="The Broad Institute Genome Sequencing Center for Infectious Disease"/>
            <person name="Wu L."/>
            <person name="Ma J."/>
        </authorList>
    </citation>
    <scope>NUCLEOTIDE SEQUENCE [LARGE SCALE GENOMIC DNA]</scope>
    <source>
        <strain evidence="3">CGMCC 1.12295</strain>
    </source>
</reference>
<keyword evidence="1" id="KW-0812">Transmembrane</keyword>
<accession>A0ABW4KJR7</accession>
<proteinExistence type="predicted"/>
<dbReference type="EMBL" id="JBHUEO010000013">
    <property type="protein sequence ID" value="MFD1706423.1"/>
    <property type="molecule type" value="Genomic_DNA"/>
</dbReference>
<keyword evidence="1" id="KW-1133">Transmembrane helix</keyword>
<keyword evidence="3" id="KW-1185">Reference proteome</keyword>
<protein>
    <submittedName>
        <fullName evidence="2">Uncharacterized protein</fullName>
    </submittedName>
</protein>
<sequence>MKLEWKQLFSTTVVIAIIITLQWPKMKNHPGKDKGVFVTLLLIGLVLSAFKLGHLPGPGTFLKWIFGPVGKWIGM</sequence>
<dbReference type="Proteomes" id="UP001597301">
    <property type="component" value="Unassembled WGS sequence"/>
</dbReference>
<dbReference type="RefSeq" id="WP_380773028.1">
    <property type="nucleotide sequence ID" value="NZ_JBHUEO010000013.1"/>
</dbReference>
<feature type="transmembrane region" description="Helical" evidence="1">
    <location>
        <begin position="35"/>
        <end position="54"/>
    </location>
</feature>
<comment type="caution">
    <text evidence="2">The sequence shown here is derived from an EMBL/GenBank/DDBJ whole genome shotgun (WGS) entry which is preliminary data.</text>
</comment>
<evidence type="ECO:0000256" key="1">
    <source>
        <dbReference type="SAM" id="Phobius"/>
    </source>
</evidence>
<evidence type="ECO:0000313" key="3">
    <source>
        <dbReference type="Proteomes" id="UP001597301"/>
    </source>
</evidence>
<evidence type="ECO:0000313" key="2">
    <source>
        <dbReference type="EMBL" id="MFD1706423.1"/>
    </source>
</evidence>
<name>A0ABW4KJR7_9BACI</name>
<keyword evidence="1" id="KW-0472">Membrane</keyword>
<gene>
    <name evidence="2" type="ORF">ACFSCZ_06595</name>
</gene>